<accession>A0A6A5UBZ9</accession>
<dbReference type="SUPFAM" id="SSF56112">
    <property type="entry name" value="Protein kinase-like (PK-like)"/>
    <property type="match status" value="1"/>
</dbReference>
<dbReference type="Pfam" id="PF00069">
    <property type="entry name" value="Pkinase"/>
    <property type="match status" value="1"/>
</dbReference>
<dbReference type="InterPro" id="IPR011009">
    <property type="entry name" value="Kinase-like_dom_sf"/>
</dbReference>
<name>A0A6A5UBZ9_9PLEO</name>
<dbReference type="EMBL" id="ML976979">
    <property type="protein sequence ID" value="KAF1962234.1"/>
    <property type="molecule type" value="Genomic_DNA"/>
</dbReference>
<organism evidence="2 3">
    <name type="scientific">Byssothecium circinans</name>
    <dbReference type="NCBI Taxonomy" id="147558"/>
    <lineage>
        <taxon>Eukaryota</taxon>
        <taxon>Fungi</taxon>
        <taxon>Dikarya</taxon>
        <taxon>Ascomycota</taxon>
        <taxon>Pezizomycotina</taxon>
        <taxon>Dothideomycetes</taxon>
        <taxon>Pleosporomycetidae</taxon>
        <taxon>Pleosporales</taxon>
        <taxon>Massarineae</taxon>
        <taxon>Massarinaceae</taxon>
        <taxon>Byssothecium</taxon>
    </lineage>
</organism>
<dbReference type="InterPro" id="IPR000719">
    <property type="entry name" value="Prot_kinase_dom"/>
</dbReference>
<sequence length="247" mass="28024">MEICEKAEIFAVKDGDYVFDHSKIILQGADDEYYYAKTKQHIFRCPQIDIAGLDVIRIPGDAWPLADPTFTRATEPPPSECYVKRPSLLYYGDCSDKADYGRLILNEVEACEVLRLHPHPNIAQYLGCVVRDDRIRGLCFTKHPVTLLQMLEDGKHLQRTICLRGIEAGVRHMHDLGLVHNDLNPSNIMMDGENPVIIDFDSCKREGDRLGSKTGTLGWALEAEKFARRENDLHSLSKIRAALMKEN</sequence>
<evidence type="ECO:0000259" key="1">
    <source>
        <dbReference type="PROSITE" id="PS50011"/>
    </source>
</evidence>
<protein>
    <recommendedName>
        <fullName evidence="1">Protein kinase domain-containing protein</fullName>
    </recommendedName>
</protein>
<dbReference type="PROSITE" id="PS50011">
    <property type="entry name" value="PROTEIN_KINASE_DOM"/>
    <property type="match status" value="1"/>
</dbReference>
<dbReference type="GO" id="GO:0004672">
    <property type="term" value="F:protein kinase activity"/>
    <property type="evidence" value="ECO:0007669"/>
    <property type="project" value="InterPro"/>
</dbReference>
<feature type="domain" description="Protein kinase" evidence="1">
    <location>
        <begin position="19"/>
        <end position="247"/>
    </location>
</feature>
<gene>
    <name evidence="2" type="ORF">CC80DRAFT_462212</name>
</gene>
<dbReference type="OrthoDB" id="4062651at2759"/>
<dbReference type="AlphaFoldDB" id="A0A6A5UBZ9"/>
<reference evidence="2" key="1">
    <citation type="journal article" date="2020" name="Stud. Mycol.">
        <title>101 Dothideomycetes genomes: a test case for predicting lifestyles and emergence of pathogens.</title>
        <authorList>
            <person name="Haridas S."/>
            <person name="Albert R."/>
            <person name="Binder M."/>
            <person name="Bloem J."/>
            <person name="Labutti K."/>
            <person name="Salamov A."/>
            <person name="Andreopoulos B."/>
            <person name="Baker S."/>
            <person name="Barry K."/>
            <person name="Bills G."/>
            <person name="Bluhm B."/>
            <person name="Cannon C."/>
            <person name="Castanera R."/>
            <person name="Culley D."/>
            <person name="Daum C."/>
            <person name="Ezra D."/>
            <person name="Gonzalez J."/>
            <person name="Henrissat B."/>
            <person name="Kuo A."/>
            <person name="Liang C."/>
            <person name="Lipzen A."/>
            <person name="Lutzoni F."/>
            <person name="Magnuson J."/>
            <person name="Mondo S."/>
            <person name="Nolan M."/>
            <person name="Ohm R."/>
            <person name="Pangilinan J."/>
            <person name="Park H.-J."/>
            <person name="Ramirez L."/>
            <person name="Alfaro M."/>
            <person name="Sun H."/>
            <person name="Tritt A."/>
            <person name="Yoshinaga Y."/>
            <person name="Zwiers L.-H."/>
            <person name="Turgeon B."/>
            <person name="Goodwin S."/>
            <person name="Spatafora J."/>
            <person name="Crous P."/>
            <person name="Grigoriev I."/>
        </authorList>
    </citation>
    <scope>NUCLEOTIDE SEQUENCE</scope>
    <source>
        <strain evidence="2">CBS 675.92</strain>
    </source>
</reference>
<proteinExistence type="predicted"/>
<evidence type="ECO:0000313" key="3">
    <source>
        <dbReference type="Proteomes" id="UP000800035"/>
    </source>
</evidence>
<keyword evidence="3" id="KW-1185">Reference proteome</keyword>
<dbReference type="Proteomes" id="UP000800035">
    <property type="component" value="Unassembled WGS sequence"/>
</dbReference>
<dbReference type="Gene3D" id="1.10.510.10">
    <property type="entry name" value="Transferase(Phosphotransferase) domain 1"/>
    <property type="match status" value="1"/>
</dbReference>
<evidence type="ECO:0000313" key="2">
    <source>
        <dbReference type="EMBL" id="KAF1962234.1"/>
    </source>
</evidence>
<dbReference type="GO" id="GO:0005524">
    <property type="term" value="F:ATP binding"/>
    <property type="evidence" value="ECO:0007669"/>
    <property type="project" value="InterPro"/>
</dbReference>